<name>A0AAN6N4N6_9PEZI</name>
<gene>
    <name evidence="2" type="ORF">QBC46DRAFT_442838</name>
</gene>
<feature type="region of interest" description="Disordered" evidence="1">
    <location>
        <begin position="191"/>
        <end position="210"/>
    </location>
</feature>
<proteinExistence type="predicted"/>
<dbReference type="EMBL" id="MU853847">
    <property type="protein sequence ID" value="KAK3937718.1"/>
    <property type="molecule type" value="Genomic_DNA"/>
</dbReference>
<evidence type="ECO:0000313" key="2">
    <source>
        <dbReference type="EMBL" id="KAK3937718.1"/>
    </source>
</evidence>
<evidence type="ECO:0000313" key="3">
    <source>
        <dbReference type="Proteomes" id="UP001303473"/>
    </source>
</evidence>
<feature type="compositionally biased region" description="Basic and acidic residues" evidence="1">
    <location>
        <begin position="195"/>
        <end position="210"/>
    </location>
</feature>
<reference evidence="3" key="1">
    <citation type="journal article" date="2023" name="Mol. Phylogenet. Evol.">
        <title>Genome-scale phylogeny and comparative genomics of the fungal order Sordariales.</title>
        <authorList>
            <person name="Hensen N."/>
            <person name="Bonometti L."/>
            <person name="Westerberg I."/>
            <person name="Brannstrom I.O."/>
            <person name="Guillou S."/>
            <person name="Cros-Aarteil S."/>
            <person name="Calhoun S."/>
            <person name="Haridas S."/>
            <person name="Kuo A."/>
            <person name="Mondo S."/>
            <person name="Pangilinan J."/>
            <person name="Riley R."/>
            <person name="LaButti K."/>
            <person name="Andreopoulos B."/>
            <person name="Lipzen A."/>
            <person name="Chen C."/>
            <person name="Yan M."/>
            <person name="Daum C."/>
            <person name="Ng V."/>
            <person name="Clum A."/>
            <person name="Steindorff A."/>
            <person name="Ohm R.A."/>
            <person name="Martin F."/>
            <person name="Silar P."/>
            <person name="Natvig D.O."/>
            <person name="Lalanne C."/>
            <person name="Gautier V."/>
            <person name="Ament-Velasquez S.L."/>
            <person name="Kruys A."/>
            <person name="Hutchinson M.I."/>
            <person name="Powell A.J."/>
            <person name="Barry K."/>
            <person name="Miller A.N."/>
            <person name="Grigoriev I.V."/>
            <person name="Debuchy R."/>
            <person name="Gladieux P."/>
            <person name="Hiltunen Thoren M."/>
            <person name="Johannesson H."/>
        </authorList>
    </citation>
    <scope>NUCLEOTIDE SEQUENCE [LARGE SCALE GENOMIC DNA]</scope>
    <source>
        <strain evidence="3">CBS 340.73</strain>
    </source>
</reference>
<protein>
    <submittedName>
        <fullName evidence="2">Uncharacterized protein</fullName>
    </submittedName>
</protein>
<comment type="caution">
    <text evidence="2">The sequence shown here is derived from an EMBL/GenBank/DDBJ whole genome shotgun (WGS) entry which is preliminary data.</text>
</comment>
<organism evidence="2 3">
    <name type="scientific">Diplogelasinospora grovesii</name>
    <dbReference type="NCBI Taxonomy" id="303347"/>
    <lineage>
        <taxon>Eukaryota</taxon>
        <taxon>Fungi</taxon>
        <taxon>Dikarya</taxon>
        <taxon>Ascomycota</taxon>
        <taxon>Pezizomycotina</taxon>
        <taxon>Sordariomycetes</taxon>
        <taxon>Sordariomycetidae</taxon>
        <taxon>Sordariales</taxon>
        <taxon>Diplogelasinosporaceae</taxon>
        <taxon>Diplogelasinospora</taxon>
    </lineage>
</organism>
<keyword evidence="3" id="KW-1185">Reference proteome</keyword>
<dbReference type="AlphaFoldDB" id="A0AAN6N4N6"/>
<accession>A0AAN6N4N6</accession>
<sequence length="210" mass="23924">MRQVRIFFSLYRVLPYLPRQVRIFNFPRCKEYRTRGHSPRSVVDLVLKLESLQSSFCLLSAIQQPAIAPAGVCHRCSSQNSPRKVGGQAAQGPAAYRWKRCAPSHLLALRLFTSVGKTAWERPLASPFLSLSHNRELFWSAPSVSVDKAFPLSTTSHRQSTIEGFIARWHFTRETKTNGILRCDNFASPKSTLRSGKEKQKRTVDDRQHL</sequence>
<dbReference type="Proteomes" id="UP001303473">
    <property type="component" value="Unassembled WGS sequence"/>
</dbReference>
<evidence type="ECO:0000256" key="1">
    <source>
        <dbReference type="SAM" id="MobiDB-lite"/>
    </source>
</evidence>